<dbReference type="AlphaFoldDB" id="A0A375A9Z6"/>
<organism evidence="2 3">
    <name type="scientific">Dickeya aquatica</name>
    <dbReference type="NCBI Taxonomy" id="1401087"/>
    <lineage>
        <taxon>Bacteria</taxon>
        <taxon>Pseudomonadati</taxon>
        <taxon>Pseudomonadota</taxon>
        <taxon>Gammaproteobacteria</taxon>
        <taxon>Enterobacterales</taxon>
        <taxon>Pectobacteriaceae</taxon>
        <taxon>Dickeya</taxon>
    </lineage>
</organism>
<dbReference type="RefSeq" id="WP_035342597.1">
    <property type="nucleotide sequence ID" value="NZ_LT615367.1"/>
</dbReference>
<gene>
    <name evidence="2" type="ORF">DAQ1742_01799</name>
</gene>
<dbReference type="PANTHER" id="PTHR42839">
    <property type="entry name" value="ISOCHORISMATE SYNTHASE ENTC"/>
    <property type="match status" value="1"/>
</dbReference>
<evidence type="ECO:0000313" key="3">
    <source>
        <dbReference type="Proteomes" id="UP000294820"/>
    </source>
</evidence>
<dbReference type="InterPro" id="IPR005801">
    <property type="entry name" value="ADC_synthase"/>
</dbReference>
<dbReference type="PANTHER" id="PTHR42839:SF2">
    <property type="entry name" value="ISOCHORISMATE SYNTHASE ENTC"/>
    <property type="match status" value="1"/>
</dbReference>
<dbReference type="Proteomes" id="UP000294820">
    <property type="component" value="Chromosome 1"/>
</dbReference>
<feature type="domain" description="Chorismate-utilising enzyme C-terminal" evidence="1">
    <location>
        <begin position="207"/>
        <end position="462"/>
    </location>
</feature>
<dbReference type="KEGG" id="daq:DAQ1742_01799"/>
<sequence length="472" mass="53718">MNDSLLRYQVKQSKLTIVKQISAYEICQKLMSYDGNLKDDFYTAFNFIDDGVRQRFSAYGRLAEITVHLSQDKIIFSFEKDERSIITDVQEFNSDTTPYSLVFSHLNGFTKKVRNYLLEHMDLPDNHNDVVFFGGWKAVTRRNGIVELAKFTLPLITVKQQNNNVILTQFLKNWSEEISISRLLEENEKIPILDSLVVLSASYASNRQEYEEQLSKVVLDLKSLNVSKVVVSKKKDILFKTAPNPLAFAAKLASRHGQVYDYIFHWKNEKYWVGVSPEILLTKEKSYISTKPLAGTIRLDQSSELNIASDILKNDKKESKEHMLASNKLEEELQEVCIPGTVKCTSGKDPFGVGYAVHLRSVISGEVEDNVSSFDILAKIYPPATIWGIPEDWSGTIIKNFEKFDRGYFTGGLGYFTLNDNSNFSLVIRNASLNDCLLEVYAGSGIIDQSNPEKEWRETETKMTPILSVLED</sequence>
<dbReference type="SUPFAM" id="SSF56322">
    <property type="entry name" value="ADC synthase"/>
    <property type="match status" value="1"/>
</dbReference>
<dbReference type="EC" id="4.1.3.27" evidence="2"/>
<dbReference type="GO" id="GO:0004049">
    <property type="term" value="F:anthranilate synthase activity"/>
    <property type="evidence" value="ECO:0007669"/>
    <property type="project" value="UniProtKB-EC"/>
</dbReference>
<protein>
    <submittedName>
        <fullName evidence="2">Anthranilate synthase, aminase component # TrpAa</fullName>
        <ecNumber evidence="2">4.1.3.27</ecNumber>
    </submittedName>
</protein>
<proteinExistence type="predicted"/>
<dbReference type="Gene3D" id="3.60.120.10">
    <property type="entry name" value="Anthranilate synthase"/>
    <property type="match status" value="1"/>
</dbReference>
<dbReference type="InterPro" id="IPR015890">
    <property type="entry name" value="Chorismate_C"/>
</dbReference>
<evidence type="ECO:0000259" key="1">
    <source>
        <dbReference type="Pfam" id="PF00425"/>
    </source>
</evidence>
<evidence type="ECO:0000313" key="2">
    <source>
        <dbReference type="EMBL" id="SLM62736.1"/>
    </source>
</evidence>
<dbReference type="Pfam" id="PF00425">
    <property type="entry name" value="Chorismate_bind"/>
    <property type="match status" value="1"/>
</dbReference>
<name>A0A375A9Z6_9GAMM</name>
<accession>A0A375A9Z6</accession>
<reference evidence="2 3" key="1">
    <citation type="submission" date="2016-09" db="EMBL/GenBank/DDBJ databases">
        <authorList>
            <person name="Reverchon S."/>
            <person name="Nasser W."/>
            <person name="Leonard S."/>
            <person name="Brochier C."/>
            <person name="Duprey A."/>
        </authorList>
    </citation>
    <scope>NUCLEOTIDE SEQUENCE [LARGE SCALE GENOMIC DNA]</scope>
    <source>
        <strain evidence="2 3">174/2</strain>
    </source>
</reference>
<keyword evidence="3" id="KW-1185">Reference proteome</keyword>
<dbReference type="EMBL" id="LT615367">
    <property type="protein sequence ID" value="SLM62736.1"/>
    <property type="molecule type" value="Genomic_DNA"/>
</dbReference>
<keyword evidence="2" id="KW-0456">Lyase</keyword>